<organism evidence="2 3">
    <name type="scientific">Novosphingobium olei</name>
    <dbReference type="NCBI Taxonomy" id="2728851"/>
    <lineage>
        <taxon>Bacteria</taxon>
        <taxon>Pseudomonadati</taxon>
        <taxon>Pseudomonadota</taxon>
        <taxon>Alphaproteobacteria</taxon>
        <taxon>Sphingomonadales</taxon>
        <taxon>Sphingomonadaceae</taxon>
        <taxon>Novosphingobium</taxon>
    </lineage>
</organism>
<comment type="caution">
    <text evidence="2">The sequence shown here is derived from an EMBL/GenBank/DDBJ whole genome shotgun (WGS) entry which is preliminary data.</text>
</comment>
<dbReference type="EMBL" id="JABBGM010000013">
    <property type="protein sequence ID" value="NML95819.1"/>
    <property type="molecule type" value="Genomic_DNA"/>
</dbReference>
<dbReference type="Proteomes" id="UP000583556">
    <property type="component" value="Unassembled WGS sequence"/>
</dbReference>
<evidence type="ECO:0008006" key="4">
    <source>
        <dbReference type="Google" id="ProtNLM"/>
    </source>
</evidence>
<evidence type="ECO:0000313" key="3">
    <source>
        <dbReference type="Proteomes" id="UP000583556"/>
    </source>
</evidence>
<evidence type="ECO:0000256" key="1">
    <source>
        <dbReference type="SAM" id="Phobius"/>
    </source>
</evidence>
<keyword evidence="1" id="KW-0472">Membrane</keyword>
<keyword evidence="1" id="KW-1133">Transmembrane helix</keyword>
<proteinExistence type="predicted"/>
<keyword evidence="1" id="KW-0812">Transmembrane</keyword>
<protein>
    <recommendedName>
        <fullName evidence="4">DUF4129 domain-containing protein</fullName>
    </recommendedName>
</protein>
<keyword evidence="3" id="KW-1185">Reference proteome</keyword>
<name>A0A7Y0BSP3_9SPHN</name>
<gene>
    <name evidence="2" type="ORF">HHL27_19270</name>
</gene>
<feature type="transmembrane region" description="Helical" evidence="1">
    <location>
        <begin position="64"/>
        <end position="86"/>
    </location>
</feature>
<evidence type="ECO:0000313" key="2">
    <source>
        <dbReference type="EMBL" id="NML95819.1"/>
    </source>
</evidence>
<reference evidence="2 3" key="1">
    <citation type="submission" date="2020-04" db="EMBL/GenBank/DDBJ databases">
        <title>Novosphingobium sp. TW-4 isolated from soil.</title>
        <authorList>
            <person name="Dahal R.H."/>
            <person name="Chaudhary D.K."/>
        </authorList>
    </citation>
    <scope>NUCLEOTIDE SEQUENCE [LARGE SCALE GENOMIC DNA]</scope>
    <source>
        <strain evidence="2 3">TW-4</strain>
    </source>
</reference>
<sequence length="210" mass="22579">MDAGESGERAWRAARGLADIQYAPLPPKAPSPPPEWLAALMRWLARLFEPLGRWLGKGWGTIEILLLIAAAIGALWILASFLLPILRNRARRPAEAEDWTPDAGEAAILLADADRLAGEGRFDEAAHLLLRRSVQQIAAARPALLSPSDTARDIAAMPALPTGARTAFGTMASAVERALYALRPLAREDWDQARAAYAAFARVGLEGTAA</sequence>
<accession>A0A7Y0BSP3</accession>
<dbReference type="AlphaFoldDB" id="A0A7Y0BSP3"/>